<dbReference type="InterPro" id="IPR003362">
    <property type="entry name" value="Bact_transf"/>
</dbReference>
<dbReference type="EMBL" id="BARS01005160">
    <property type="protein sequence ID" value="GAF69165.1"/>
    <property type="molecule type" value="Genomic_DNA"/>
</dbReference>
<evidence type="ECO:0000313" key="3">
    <source>
        <dbReference type="EMBL" id="GAF69165.1"/>
    </source>
</evidence>
<reference evidence="3" key="1">
    <citation type="journal article" date="2014" name="Front. Microbiol.">
        <title>High frequency of phylogenetically diverse reductive dehalogenase-homologous genes in deep subseafloor sedimentary metagenomes.</title>
        <authorList>
            <person name="Kawai M."/>
            <person name="Futagami T."/>
            <person name="Toyoda A."/>
            <person name="Takaki Y."/>
            <person name="Nishi S."/>
            <person name="Hori S."/>
            <person name="Arai W."/>
            <person name="Tsubouchi T."/>
            <person name="Morono Y."/>
            <person name="Uchiyama I."/>
            <person name="Ito T."/>
            <person name="Fujiyama A."/>
            <person name="Inagaki F."/>
            <person name="Takami H."/>
        </authorList>
    </citation>
    <scope>NUCLEOTIDE SEQUENCE</scope>
    <source>
        <strain evidence="3">Expedition CK06-06</strain>
    </source>
</reference>
<protein>
    <recommendedName>
        <fullName evidence="2">Bacterial sugar transferase domain-containing protein</fullName>
    </recommendedName>
</protein>
<organism evidence="3">
    <name type="scientific">marine sediment metagenome</name>
    <dbReference type="NCBI Taxonomy" id="412755"/>
    <lineage>
        <taxon>unclassified sequences</taxon>
        <taxon>metagenomes</taxon>
        <taxon>ecological metagenomes</taxon>
    </lineage>
</organism>
<feature type="non-terminal residue" evidence="3">
    <location>
        <position position="1"/>
    </location>
</feature>
<evidence type="ECO:0000259" key="2">
    <source>
        <dbReference type="Pfam" id="PF02397"/>
    </source>
</evidence>
<name>X0SZC4_9ZZZZ</name>
<comment type="caution">
    <text evidence="3">The sequence shown here is derived from an EMBL/GenBank/DDBJ whole genome shotgun (WGS) entry which is preliminary data.</text>
</comment>
<accession>X0SZC4</accession>
<feature type="transmembrane region" description="Helical" evidence="1">
    <location>
        <begin position="128"/>
        <end position="151"/>
    </location>
</feature>
<dbReference type="PANTHER" id="PTHR30576:SF0">
    <property type="entry name" value="UNDECAPRENYL-PHOSPHATE N-ACETYLGALACTOSAMINYL 1-PHOSPHATE TRANSFERASE-RELATED"/>
    <property type="match status" value="1"/>
</dbReference>
<gene>
    <name evidence="3" type="ORF">S01H1_10098</name>
</gene>
<dbReference type="Gene3D" id="3.40.50.720">
    <property type="entry name" value="NAD(P)-binding Rossmann-like Domain"/>
    <property type="match status" value="1"/>
</dbReference>
<dbReference type="Pfam" id="PF13727">
    <property type="entry name" value="CoA_binding_3"/>
    <property type="match status" value="1"/>
</dbReference>
<dbReference type="SUPFAM" id="SSF53335">
    <property type="entry name" value="S-adenosyl-L-methionine-dependent methyltransferases"/>
    <property type="match status" value="1"/>
</dbReference>
<keyword evidence="1" id="KW-0812">Transmembrane</keyword>
<keyword evidence="1" id="KW-0472">Membrane</keyword>
<sequence>TIVQAIKENLPSEYQLVGYIDDDRSKQGQVIEGVTVIGTRRDLLSLVREEDVSEIILAITHTVHGELIRAIMDCHQQGLQVSLMALVYEEITGRVPVEHVGDDWSLILALDHAAIGSFWSFLKRTMDIVICGIGLIILALLFPILALAIYIDSPGSIFYTQERVGRGGQVFRIFKFRSMIPGAEENRAVWAEENDPRVTRVGRFLRRTMIDELPQLINVLRGEMSIVGPRPERPIFADRLAEHIPF</sequence>
<dbReference type="GO" id="GO:0016780">
    <property type="term" value="F:phosphotransferase activity, for other substituted phosphate groups"/>
    <property type="evidence" value="ECO:0007669"/>
    <property type="project" value="TreeGrafter"/>
</dbReference>
<keyword evidence="1" id="KW-1133">Transmembrane helix</keyword>
<evidence type="ECO:0000256" key="1">
    <source>
        <dbReference type="SAM" id="Phobius"/>
    </source>
</evidence>
<proteinExistence type="predicted"/>
<dbReference type="Pfam" id="PF02397">
    <property type="entry name" value="Bac_transf"/>
    <property type="match status" value="1"/>
</dbReference>
<dbReference type="InterPro" id="IPR029063">
    <property type="entry name" value="SAM-dependent_MTases_sf"/>
</dbReference>
<feature type="domain" description="Bacterial sugar transferase" evidence="2">
    <location>
        <begin position="123"/>
        <end position="237"/>
    </location>
</feature>
<dbReference type="PANTHER" id="PTHR30576">
    <property type="entry name" value="COLANIC BIOSYNTHESIS UDP-GLUCOSE LIPID CARRIER TRANSFERASE"/>
    <property type="match status" value="1"/>
</dbReference>
<dbReference type="AlphaFoldDB" id="X0SZC4"/>